<evidence type="ECO:0000313" key="1">
    <source>
        <dbReference type="EMBL" id="KAK3371856.1"/>
    </source>
</evidence>
<keyword evidence="2" id="KW-1185">Reference proteome</keyword>
<reference evidence="1" key="1">
    <citation type="journal article" date="2023" name="Mol. Phylogenet. Evol.">
        <title>Genome-scale phylogeny and comparative genomics of the fungal order Sordariales.</title>
        <authorList>
            <person name="Hensen N."/>
            <person name="Bonometti L."/>
            <person name="Westerberg I."/>
            <person name="Brannstrom I.O."/>
            <person name="Guillou S."/>
            <person name="Cros-Aarteil S."/>
            <person name="Calhoun S."/>
            <person name="Haridas S."/>
            <person name="Kuo A."/>
            <person name="Mondo S."/>
            <person name="Pangilinan J."/>
            <person name="Riley R."/>
            <person name="LaButti K."/>
            <person name="Andreopoulos B."/>
            <person name="Lipzen A."/>
            <person name="Chen C."/>
            <person name="Yan M."/>
            <person name="Daum C."/>
            <person name="Ng V."/>
            <person name="Clum A."/>
            <person name="Steindorff A."/>
            <person name="Ohm R.A."/>
            <person name="Martin F."/>
            <person name="Silar P."/>
            <person name="Natvig D.O."/>
            <person name="Lalanne C."/>
            <person name="Gautier V."/>
            <person name="Ament-Velasquez S.L."/>
            <person name="Kruys A."/>
            <person name="Hutchinson M.I."/>
            <person name="Powell A.J."/>
            <person name="Barry K."/>
            <person name="Miller A.N."/>
            <person name="Grigoriev I.V."/>
            <person name="Debuchy R."/>
            <person name="Gladieux P."/>
            <person name="Hiltunen Thoren M."/>
            <person name="Johannesson H."/>
        </authorList>
    </citation>
    <scope>NUCLEOTIDE SEQUENCE</scope>
    <source>
        <strain evidence="1">CBS 958.72</strain>
    </source>
</reference>
<name>A0AAE0K867_9PEZI</name>
<protein>
    <submittedName>
        <fullName evidence="1">Uncharacterized protein</fullName>
    </submittedName>
</protein>
<organism evidence="1 2">
    <name type="scientific">Lasiosphaeria ovina</name>
    <dbReference type="NCBI Taxonomy" id="92902"/>
    <lineage>
        <taxon>Eukaryota</taxon>
        <taxon>Fungi</taxon>
        <taxon>Dikarya</taxon>
        <taxon>Ascomycota</taxon>
        <taxon>Pezizomycotina</taxon>
        <taxon>Sordariomycetes</taxon>
        <taxon>Sordariomycetidae</taxon>
        <taxon>Sordariales</taxon>
        <taxon>Lasiosphaeriaceae</taxon>
        <taxon>Lasiosphaeria</taxon>
    </lineage>
</organism>
<evidence type="ECO:0000313" key="2">
    <source>
        <dbReference type="Proteomes" id="UP001287356"/>
    </source>
</evidence>
<proteinExistence type="predicted"/>
<gene>
    <name evidence="1" type="ORF">B0T24DRAFT_339699</name>
</gene>
<comment type="caution">
    <text evidence="1">The sequence shown here is derived from an EMBL/GenBank/DDBJ whole genome shotgun (WGS) entry which is preliminary data.</text>
</comment>
<dbReference type="Proteomes" id="UP001287356">
    <property type="component" value="Unassembled WGS sequence"/>
</dbReference>
<dbReference type="AlphaFoldDB" id="A0AAE0K867"/>
<sequence length="92" mass="10123">MSGKNVTALSDDEILEAVREEVGKGLFRMDSSSRDSIAVVVNFNGPDGIIIIDGVWLTTGENKLEDGRYLYISSDTFIAGEEQPAVDYVHRE</sequence>
<accession>A0AAE0K867</accession>
<dbReference type="EMBL" id="JAULSN010000005">
    <property type="protein sequence ID" value="KAK3371856.1"/>
    <property type="molecule type" value="Genomic_DNA"/>
</dbReference>
<reference evidence="1" key="2">
    <citation type="submission" date="2023-06" db="EMBL/GenBank/DDBJ databases">
        <authorList>
            <consortium name="Lawrence Berkeley National Laboratory"/>
            <person name="Haridas S."/>
            <person name="Hensen N."/>
            <person name="Bonometti L."/>
            <person name="Westerberg I."/>
            <person name="Brannstrom I.O."/>
            <person name="Guillou S."/>
            <person name="Cros-Aarteil S."/>
            <person name="Calhoun S."/>
            <person name="Kuo A."/>
            <person name="Mondo S."/>
            <person name="Pangilinan J."/>
            <person name="Riley R."/>
            <person name="Labutti K."/>
            <person name="Andreopoulos B."/>
            <person name="Lipzen A."/>
            <person name="Chen C."/>
            <person name="Yanf M."/>
            <person name="Daum C."/>
            <person name="Ng V."/>
            <person name="Clum A."/>
            <person name="Steindorff A."/>
            <person name="Ohm R."/>
            <person name="Martin F."/>
            <person name="Silar P."/>
            <person name="Natvig D."/>
            <person name="Lalanne C."/>
            <person name="Gautier V."/>
            <person name="Ament-Velasquez S.L."/>
            <person name="Kruys A."/>
            <person name="Hutchinson M.I."/>
            <person name="Powell A.J."/>
            <person name="Barry K."/>
            <person name="Miller A.N."/>
            <person name="Grigoriev I.V."/>
            <person name="Debuchy R."/>
            <person name="Gladieux P."/>
            <person name="Thoren M.H."/>
            <person name="Johannesson H."/>
        </authorList>
    </citation>
    <scope>NUCLEOTIDE SEQUENCE</scope>
    <source>
        <strain evidence="1">CBS 958.72</strain>
    </source>
</reference>